<organism evidence="6 7">
    <name type="scientific">Cimex lectularius</name>
    <name type="common">Bed bug</name>
    <name type="synonym">Acanthia lectularia</name>
    <dbReference type="NCBI Taxonomy" id="79782"/>
    <lineage>
        <taxon>Eukaryota</taxon>
        <taxon>Metazoa</taxon>
        <taxon>Ecdysozoa</taxon>
        <taxon>Arthropoda</taxon>
        <taxon>Hexapoda</taxon>
        <taxon>Insecta</taxon>
        <taxon>Pterygota</taxon>
        <taxon>Neoptera</taxon>
        <taxon>Paraneoptera</taxon>
        <taxon>Hemiptera</taxon>
        <taxon>Heteroptera</taxon>
        <taxon>Panheteroptera</taxon>
        <taxon>Cimicomorpha</taxon>
        <taxon>Cimicidae</taxon>
        <taxon>Cimex</taxon>
    </lineage>
</organism>
<dbReference type="InterPro" id="IPR035914">
    <property type="entry name" value="Sperma_CUB_dom_sf"/>
</dbReference>
<dbReference type="PROSITE" id="PS50068">
    <property type="entry name" value="LDLRA_2"/>
    <property type="match status" value="1"/>
</dbReference>
<evidence type="ECO:0000256" key="3">
    <source>
        <dbReference type="SAM" id="Phobius"/>
    </source>
</evidence>
<evidence type="ECO:0000256" key="4">
    <source>
        <dbReference type="SAM" id="SignalP"/>
    </source>
</evidence>
<dbReference type="PANTHER" id="PTHR47537">
    <property type="entry name" value="CUBILIN"/>
    <property type="match status" value="1"/>
</dbReference>
<dbReference type="KEGG" id="clec:106663716"/>
<protein>
    <recommendedName>
        <fullName evidence="5">CUB domain-containing protein</fullName>
    </recommendedName>
</protein>
<feature type="chain" id="PRO_5035248650" description="CUB domain-containing protein" evidence="4">
    <location>
        <begin position="20"/>
        <end position="1002"/>
    </location>
</feature>
<dbReference type="SMART" id="SM00192">
    <property type="entry name" value="LDLa"/>
    <property type="match status" value="2"/>
</dbReference>
<feature type="domain" description="CUB" evidence="5">
    <location>
        <begin position="247"/>
        <end position="403"/>
    </location>
</feature>
<dbReference type="Proteomes" id="UP000494040">
    <property type="component" value="Unassembled WGS sequence"/>
</dbReference>
<dbReference type="GO" id="GO:0005886">
    <property type="term" value="C:plasma membrane"/>
    <property type="evidence" value="ECO:0007669"/>
    <property type="project" value="TreeGrafter"/>
</dbReference>
<feature type="transmembrane region" description="Helical" evidence="3">
    <location>
        <begin position="953"/>
        <end position="972"/>
    </location>
</feature>
<keyword evidence="3" id="KW-0472">Membrane</keyword>
<dbReference type="PRINTS" id="PR00261">
    <property type="entry name" value="LDLRECEPTOR"/>
</dbReference>
<proteinExistence type="predicted"/>
<dbReference type="FunFam" id="2.60.120.290:FF:000065">
    <property type="entry name" value="Uncharacterized protein, isoform E"/>
    <property type="match status" value="1"/>
</dbReference>
<sequence>MNGGIYVVLMLMVSTQLSSLVGSTGPTVMPKLCPVSHFQCSNKRCIPLNKFCDGVNNCGDYSDEPKHCTPCNRTYYGEIGKTYDLELHRPKEDKLPYHCQLTLSAAGEKYGDIVQVTLERFTLGKFTSFNINGCPDGWLSMEEKGRPSVGGIWCGTSWGPVLYYSESSSLKLSITLLTLSSDQNGYNFDFRISYKMLPKGDATVRYGSSSQQVIDNDSKTNEETSVELANTTSENYYLGNRIGMTYCSRMFSDCDKKDCRLQSPNFPGVYPRNMTCYYAVRQQSIPEGKHALISVYQTEGHMVNIRSQSALYARPTQPTNPHLSTLKIWKDCEEVQDYVTIYDGYTTRDPVLLKFCGGGSAVPKAISSGPEILVEFSTSPYGTFLYPAPPQALHGFQLRVKVDFVEKESPQYTRNKKCEFWLSGTGHGVLESPRNSLPPNTTCLYHLWGAEPGSSPPPKQYARPPRYRIWLSVLKYHVSSPKFALSQEAECATGLKIWDGTKKSVDVDMHIKQKVPLIATFCKEQIPRSCDHQLLRNMSRACKASESFLSTGDSATLELKVTEATALRPVSFRALYEFVDLHQDGEQYGSGKCSRIFTQRQLPPASYYTPQTFASPREIFLYGRGGSPNISCVYRFEAQKGERVRIAITNLRTANRTDCETHNEGGWGRLQCIGNPTAFVQLREIPFPKTVMNLPKDCLCSNPEPQLPFVYTSNSNILQLHFIVKNMTTMDDYRNLGFEATWEFVRRPVCSRGKKLRGPSGEIEFVSPSQTPEEVNCEGQPWVVEPSESKYLYVKVPGIVVGGVGKTGIIRRGQCATSNRIEIHAGSTHVIVCPEPLPAYQDSMVEVFSEGWVIANNAERLPPVWSKHDRKEIRNILVEFTPRESGTYSVTWLELTRRRSEAAAEGLLEDCFHRCPELDACINASLWCDGTDNCPSGYDESATHCLPLPPVQLALLTIIAIITISLVLTFICRLRRPRRQLKSLPSDTDTIMSSSVGKEVIC</sequence>
<dbReference type="PROSITE" id="PS01180">
    <property type="entry name" value="CUB"/>
    <property type="match status" value="3"/>
</dbReference>
<dbReference type="SUPFAM" id="SSF57424">
    <property type="entry name" value="LDL receptor-like module"/>
    <property type="match status" value="1"/>
</dbReference>
<dbReference type="OMA" id="NVKPKWK"/>
<feature type="domain" description="CUB" evidence="5">
    <location>
        <begin position="71"/>
        <end position="197"/>
    </location>
</feature>
<evidence type="ECO:0000313" key="6">
    <source>
        <dbReference type="EnsemblMetazoa" id="XP_014244260.1"/>
    </source>
</evidence>
<dbReference type="EnsemblMetazoa" id="XM_014388774.2">
    <property type="protein sequence ID" value="XP_014244260.1"/>
    <property type="gene ID" value="LOC106663716"/>
</dbReference>
<dbReference type="PANTHER" id="PTHR47537:SF4">
    <property type="entry name" value="GH12701P"/>
    <property type="match status" value="1"/>
</dbReference>
<dbReference type="Gene3D" id="2.60.120.290">
    <property type="entry name" value="Spermadhesin, CUB domain"/>
    <property type="match status" value="3"/>
</dbReference>
<dbReference type="CDD" id="cd00112">
    <property type="entry name" value="LDLa"/>
    <property type="match status" value="1"/>
</dbReference>
<dbReference type="InterPro" id="IPR036055">
    <property type="entry name" value="LDL_receptor-like_sf"/>
</dbReference>
<dbReference type="CDD" id="cd00041">
    <property type="entry name" value="CUB"/>
    <property type="match status" value="1"/>
</dbReference>
<dbReference type="Gene3D" id="4.10.400.10">
    <property type="entry name" value="Low-density Lipoprotein Receptor"/>
    <property type="match status" value="1"/>
</dbReference>
<dbReference type="InterPro" id="IPR000859">
    <property type="entry name" value="CUB_dom"/>
</dbReference>
<feature type="signal peptide" evidence="4">
    <location>
        <begin position="1"/>
        <end position="19"/>
    </location>
</feature>
<dbReference type="SMART" id="SM00042">
    <property type="entry name" value="CUB"/>
    <property type="match status" value="1"/>
</dbReference>
<dbReference type="OrthoDB" id="10037824at2759"/>
<keyword evidence="7" id="KW-1185">Reference proteome</keyword>
<dbReference type="RefSeq" id="XP_014244260.1">
    <property type="nucleotide sequence ID" value="XM_014388774.2"/>
</dbReference>
<dbReference type="Pfam" id="PF25090">
    <property type="entry name" value="DUF7805"/>
    <property type="match status" value="1"/>
</dbReference>
<accession>A0A8I6RE72</accession>
<dbReference type="AlphaFoldDB" id="A0A8I6RE72"/>
<keyword evidence="1 2" id="KW-1015">Disulfide bond</keyword>
<dbReference type="InterPro" id="IPR023415">
    <property type="entry name" value="LDLR_class-A_CS"/>
</dbReference>
<evidence type="ECO:0000259" key="5">
    <source>
        <dbReference type="PROSITE" id="PS01180"/>
    </source>
</evidence>
<reference evidence="6" key="1">
    <citation type="submission" date="2022-01" db="UniProtKB">
        <authorList>
            <consortium name="EnsemblMetazoa"/>
        </authorList>
    </citation>
    <scope>IDENTIFICATION</scope>
</reference>
<evidence type="ECO:0000256" key="2">
    <source>
        <dbReference type="PROSITE-ProRule" id="PRU00124"/>
    </source>
</evidence>
<feature type="domain" description="CUB" evidence="5">
    <location>
        <begin position="593"/>
        <end position="745"/>
    </location>
</feature>
<dbReference type="SUPFAM" id="SSF49854">
    <property type="entry name" value="Spermadhesin, CUB domain"/>
    <property type="match status" value="2"/>
</dbReference>
<feature type="disulfide bond" evidence="2">
    <location>
        <begin position="40"/>
        <end position="58"/>
    </location>
</feature>
<dbReference type="InterPro" id="IPR053207">
    <property type="entry name" value="Non-NMDA_GluR_Accessory"/>
</dbReference>
<evidence type="ECO:0000256" key="1">
    <source>
        <dbReference type="ARBA" id="ARBA00023157"/>
    </source>
</evidence>
<keyword evidence="3" id="KW-1133">Transmembrane helix</keyword>
<dbReference type="InterPro" id="IPR002172">
    <property type="entry name" value="LDrepeatLR_classA_rpt"/>
</dbReference>
<name>A0A8I6RE72_CIMLE</name>
<dbReference type="GeneID" id="106663716"/>
<comment type="caution">
    <text evidence="2">Lacks conserved residue(s) required for the propagation of feature annotation.</text>
</comment>
<dbReference type="InterPro" id="IPR056707">
    <property type="entry name" value="DUF7805"/>
</dbReference>
<keyword evidence="3" id="KW-0812">Transmembrane</keyword>
<feature type="disulfide bond" evidence="2">
    <location>
        <begin position="33"/>
        <end position="45"/>
    </location>
</feature>
<evidence type="ECO:0000313" key="7">
    <source>
        <dbReference type="Proteomes" id="UP000494040"/>
    </source>
</evidence>
<keyword evidence="4" id="KW-0732">Signal</keyword>
<dbReference type="Pfam" id="PF00057">
    <property type="entry name" value="Ldl_recept_a"/>
    <property type="match status" value="1"/>
</dbReference>
<dbReference type="PROSITE" id="PS01209">
    <property type="entry name" value="LDLRA_1"/>
    <property type="match status" value="1"/>
</dbReference>